<dbReference type="PANTHER" id="PTHR33204">
    <property type="entry name" value="TRANSCRIPTIONAL REGULATOR, MARR FAMILY"/>
    <property type="match status" value="1"/>
</dbReference>
<gene>
    <name evidence="6" type="ORF">FLL46_15655</name>
</gene>
<dbReference type="Proteomes" id="UP000315439">
    <property type="component" value="Unassembled WGS sequence"/>
</dbReference>
<feature type="region of interest" description="Disordered" evidence="4">
    <location>
        <begin position="1"/>
        <end position="24"/>
    </location>
</feature>
<dbReference type="InterPro" id="IPR036390">
    <property type="entry name" value="WH_DNA-bd_sf"/>
</dbReference>
<dbReference type="EMBL" id="VIKS01000010">
    <property type="protein sequence ID" value="TQV86356.1"/>
    <property type="molecule type" value="Genomic_DNA"/>
</dbReference>
<evidence type="ECO:0000256" key="3">
    <source>
        <dbReference type="ARBA" id="ARBA00023163"/>
    </source>
</evidence>
<evidence type="ECO:0000256" key="1">
    <source>
        <dbReference type="ARBA" id="ARBA00023015"/>
    </source>
</evidence>
<keyword evidence="1" id="KW-0805">Transcription regulation</keyword>
<proteinExistence type="predicted"/>
<dbReference type="GO" id="GO:0003677">
    <property type="term" value="F:DNA binding"/>
    <property type="evidence" value="ECO:0007669"/>
    <property type="project" value="UniProtKB-KW"/>
</dbReference>
<feature type="domain" description="HTH hxlR-type" evidence="5">
    <location>
        <begin position="28"/>
        <end position="126"/>
    </location>
</feature>
<evidence type="ECO:0000256" key="2">
    <source>
        <dbReference type="ARBA" id="ARBA00023125"/>
    </source>
</evidence>
<keyword evidence="3" id="KW-0804">Transcription</keyword>
<dbReference type="OrthoDB" id="9807069at2"/>
<dbReference type="InterPro" id="IPR036388">
    <property type="entry name" value="WH-like_DNA-bd_sf"/>
</dbReference>
<dbReference type="Gene3D" id="1.10.10.10">
    <property type="entry name" value="Winged helix-like DNA-binding domain superfamily/Winged helix DNA-binding domain"/>
    <property type="match status" value="1"/>
</dbReference>
<dbReference type="RefSeq" id="WP_142932279.1">
    <property type="nucleotide sequence ID" value="NZ_ML660166.1"/>
</dbReference>
<evidence type="ECO:0000256" key="4">
    <source>
        <dbReference type="SAM" id="MobiDB-lite"/>
    </source>
</evidence>
<reference evidence="6 7" key="1">
    <citation type="submission" date="2019-07" db="EMBL/GenBank/DDBJ databases">
        <title>Draft genome for Aliikangiella sp. M105.</title>
        <authorList>
            <person name="Wang G."/>
        </authorList>
    </citation>
    <scope>NUCLEOTIDE SEQUENCE [LARGE SCALE GENOMIC DNA]</scope>
    <source>
        <strain evidence="6 7">M105</strain>
    </source>
</reference>
<protein>
    <submittedName>
        <fullName evidence="6">Helix-turn-helix transcriptional regulator</fullName>
    </submittedName>
</protein>
<dbReference type="PROSITE" id="PS51118">
    <property type="entry name" value="HTH_HXLR"/>
    <property type="match status" value="1"/>
</dbReference>
<sequence length="128" mass="14611">MAKIKASSHEKNFDESEHNAQGRDMANCPVTTAINVIGGKWKVIILYQLRGQTLRFGELKRVIPKITQKMLTQQLRELEKDKLVKRVVYAEVPPKVEYTSTELAEKLNPALDLLCAWGSEYEKAHQSE</sequence>
<name>A0A545UA60_9GAMM</name>
<dbReference type="AlphaFoldDB" id="A0A545UA60"/>
<dbReference type="Pfam" id="PF01638">
    <property type="entry name" value="HxlR"/>
    <property type="match status" value="1"/>
</dbReference>
<dbReference type="SUPFAM" id="SSF46785">
    <property type="entry name" value="Winged helix' DNA-binding domain"/>
    <property type="match status" value="1"/>
</dbReference>
<evidence type="ECO:0000313" key="6">
    <source>
        <dbReference type="EMBL" id="TQV86356.1"/>
    </source>
</evidence>
<evidence type="ECO:0000313" key="7">
    <source>
        <dbReference type="Proteomes" id="UP000315439"/>
    </source>
</evidence>
<keyword evidence="7" id="KW-1185">Reference proteome</keyword>
<feature type="compositionally biased region" description="Basic and acidic residues" evidence="4">
    <location>
        <begin position="7"/>
        <end position="21"/>
    </location>
</feature>
<dbReference type="PANTHER" id="PTHR33204:SF29">
    <property type="entry name" value="TRANSCRIPTIONAL REGULATOR"/>
    <property type="match status" value="1"/>
</dbReference>
<organism evidence="6 7">
    <name type="scientific">Aliikangiella coralliicola</name>
    <dbReference type="NCBI Taxonomy" id="2592383"/>
    <lineage>
        <taxon>Bacteria</taxon>
        <taxon>Pseudomonadati</taxon>
        <taxon>Pseudomonadota</taxon>
        <taxon>Gammaproteobacteria</taxon>
        <taxon>Oceanospirillales</taxon>
        <taxon>Pleioneaceae</taxon>
        <taxon>Aliikangiella</taxon>
    </lineage>
</organism>
<accession>A0A545UA60</accession>
<keyword evidence="2" id="KW-0238">DNA-binding</keyword>
<comment type="caution">
    <text evidence="6">The sequence shown here is derived from an EMBL/GenBank/DDBJ whole genome shotgun (WGS) entry which is preliminary data.</text>
</comment>
<dbReference type="InterPro" id="IPR002577">
    <property type="entry name" value="HTH_HxlR"/>
</dbReference>
<evidence type="ECO:0000259" key="5">
    <source>
        <dbReference type="PROSITE" id="PS51118"/>
    </source>
</evidence>